<dbReference type="Proteomes" id="UP001430356">
    <property type="component" value="Unassembled WGS sequence"/>
</dbReference>
<proteinExistence type="predicted"/>
<organism evidence="1 2">
    <name type="scientific">Novymonas esmeraldas</name>
    <dbReference type="NCBI Taxonomy" id="1808958"/>
    <lineage>
        <taxon>Eukaryota</taxon>
        <taxon>Discoba</taxon>
        <taxon>Euglenozoa</taxon>
        <taxon>Kinetoplastea</taxon>
        <taxon>Metakinetoplastina</taxon>
        <taxon>Trypanosomatida</taxon>
        <taxon>Trypanosomatidae</taxon>
        <taxon>Novymonas</taxon>
    </lineage>
</organism>
<evidence type="ECO:0000313" key="1">
    <source>
        <dbReference type="EMBL" id="KAK7196232.1"/>
    </source>
</evidence>
<sequence>MDGVPAEVLECCEEAFLFDLARDDAWLALSIGGGGGEDALAGRAPHRPVPCVRWSTLRVLLRHASLRCRSAADDHEMDNLIVSTLLATKPLTAATVVEARERYVGSSVGTRDLVRMVTRAGALLPHALANVKAVFAVLLRLEKEAAAVAVEEATSRRSHAAAEAAERRYCIAAAHSAEKVIQYERQTHQRAAAGRLPVTTCADHATELARASAARDAAVPPALLSVAVPDVEGTVGATLRKARDDAFSLERVVHATAAAMSSPAWCYEPLTSLSEEYAVRLEERLGSVETSIAALHATARRLRCLRCGRRLLRRLATAGGRRWSPQSCRGGAGVCAAPRRPLASTLDDLRRHMRVPLVQDGACVPHTSTETVVRLLFDSLVALHPSSHGDAVVSFAAFDYLSDYCELFSRYVAPAARARVFTFYAVQRRRRGAEGSTSCAEEEWVMPLEGLHAYLSDLATCDVSATARQSADADDAAVDGGDGSPRPSWDAPLLRSFLLCVMVPRWVSAPQLTGAAAAALAA</sequence>
<reference evidence="1 2" key="1">
    <citation type="journal article" date="2021" name="MBio">
        <title>A New Model Trypanosomatid, Novymonas esmeraldas: Genomic Perception of Its 'Candidatus Pandoraea novymonadis' Endosymbiont.</title>
        <authorList>
            <person name="Zakharova A."/>
            <person name="Saura A."/>
            <person name="Butenko A."/>
            <person name="Podesvova L."/>
            <person name="Warmusova S."/>
            <person name="Kostygov A.Y."/>
            <person name="Nenarokova A."/>
            <person name="Lukes J."/>
            <person name="Opperdoes F.R."/>
            <person name="Yurchenko V."/>
        </authorList>
    </citation>
    <scope>NUCLEOTIDE SEQUENCE [LARGE SCALE GENOMIC DNA]</scope>
    <source>
        <strain evidence="1 2">E262AT.01</strain>
    </source>
</reference>
<accession>A0AAW0EQ58</accession>
<protein>
    <submittedName>
        <fullName evidence="1">Uncharacterized protein</fullName>
    </submittedName>
</protein>
<evidence type="ECO:0000313" key="2">
    <source>
        <dbReference type="Proteomes" id="UP001430356"/>
    </source>
</evidence>
<comment type="caution">
    <text evidence="1">The sequence shown here is derived from an EMBL/GenBank/DDBJ whole genome shotgun (WGS) entry which is preliminary data.</text>
</comment>
<dbReference type="AlphaFoldDB" id="A0AAW0EQ58"/>
<name>A0AAW0EQ58_9TRYP</name>
<dbReference type="EMBL" id="JAECZO010000071">
    <property type="protein sequence ID" value="KAK7196232.1"/>
    <property type="molecule type" value="Genomic_DNA"/>
</dbReference>
<keyword evidence="2" id="KW-1185">Reference proteome</keyword>
<gene>
    <name evidence="1" type="ORF">NESM_000558800</name>
</gene>